<protein>
    <submittedName>
        <fullName evidence="3">Saccharopine dehydrogenase family protein</fullName>
    </submittedName>
</protein>
<dbReference type="Gene3D" id="3.40.50.720">
    <property type="entry name" value="NAD(P)-binding Rossmann-like Domain"/>
    <property type="match status" value="1"/>
</dbReference>
<dbReference type="PANTHER" id="PTHR12286">
    <property type="entry name" value="SACCHAROPINE DEHYDROGENASE-LIKE OXIDOREDUCTASE"/>
    <property type="match status" value="1"/>
</dbReference>
<comment type="caution">
    <text evidence="3">The sequence shown here is derived from an EMBL/GenBank/DDBJ whole genome shotgun (WGS) entry which is preliminary data.</text>
</comment>
<feature type="domain" description="Saccharopine dehydrogenase NADP binding" evidence="2">
    <location>
        <begin position="10"/>
        <end position="136"/>
    </location>
</feature>
<dbReference type="SUPFAM" id="SSF51735">
    <property type="entry name" value="NAD(P)-binding Rossmann-fold domains"/>
    <property type="match status" value="1"/>
</dbReference>
<organism evidence="3 4">
    <name type="scientific">Sphingorhabdus arenilitoris</name>
    <dbReference type="NCBI Taxonomy" id="1490041"/>
    <lineage>
        <taxon>Bacteria</taxon>
        <taxon>Pseudomonadati</taxon>
        <taxon>Pseudomonadota</taxon>
        <taxon>Alphaproteobacteria</taxon>
        <taxon>Sphingomonadales</taxon>
        <taxon>Sphingomonadaceae</taxon>
        <taxon>Sphingorhabdus</taxon>
    </lineage>
</organism>
<keyword evidence="4" id="KW-1185">Reference proteome</keyword>
<dbReference type="PANTHER" id="PTHR12286:SF5">
    <property type="entry name" value="SACCHAROPINE DEHYDROGENASE-LIKE OXIDOREDUCTASE"/>
    <property type="match status" value="1"/>
</dbReference>
<dbReference type="InterPro" id="IPR036291">
    <property type="entry name" value="NAD(P)-bd_dom_sf"/>
</dbReference>
<feature type="region of interest" description="Disordered" evidence="1">
    <location>
        <begin position="285"/>
        <end position="307"/>
    </location>
</feature>
<dbReference type="InterPro" id="IPR005097">
    <property type="entry name" value="Sacchrp_dh_NADP-bd"/>
</dbReference>
<dbReference type="Pfam" id="PF03435">
    <property type="entry name" value="Sacchrp_dh_NADP"/>
    <property type="match status" value="1"/>
</dbReference>
<proteinExistence type="predicted"/>
<dbReference type="InterPro" id="IPR051276">
    <property type="entry name" value="Saccharopine_DH-like_oxidrdct"/>
</dbReference>
<evidence type="ECO:0000259" key="2">
    <source>
        <dbReference type="Pfam" id="PF03435"/>
    </source>
</evidence>
<reference evidence="4" key="1">
    <citation type="journal article" date="2019" name="Int. J. Syst. Evol. Microbiol.">
        <title>The Global Catalogue of Microorganisms (GCM) 10K type strain sequencing project: providing services to taxonomists for standard genome sequencing and annotation.</title>
        <authorList>
            <consortium name="The Broad Institute Genomics Platform"/>
            <consortium name="The Broad Institute Genome Sequencing Center for Infectious Disease"/>
            <person name="Wu L."/>
            <person name="Ma J."/>
        </authorList>
    </citation>
    <scope>NUCLEOTIDE SEQUENCE [LARGE SCALE GENOMIC DNA]</scope>
    <source>
        <strain evidence="4">CECT 8531</strain>
    </source>
</reference>
<name>A0ABV8RH63_9SPHN</name>
<dbReference type="Proteomes" id="UP001595887">
    <property type="component" value="Unassembled WGS sequence"/>
</dbReference>
<sequence>MTTTPREFDIIVYGATGFTGRLVAEYLCSRTDAPKWAMAGRSQEKLEAVRDEIGAPADTPLVVADASDPASLDAMTQRARVIITTVGPYQLYGNKLLAACVKNGTDYTDLSGEPAWMRQKIDEHLDAAKASGARIVFSAGFDSIPFDLGVMMLQKHCTEKFGKPAPRIKGRMRKMQGTFSGGTAASLKATMTAAAQDKNIIAYLANPFSLAGGFEGPAQPSGNKPLFDEKLNSWCAPFVMAPINTKNVHRSNALMGHPYGTDFVYDEMVLTGPGEKGEAAANYVANTPTMGTPNDPKPGEGPSKEERENGFYDALFVAEYPDGQMAMLSVKGDKDPGYGSTSKMIAETGIALLTSDTPGGIWTPASALGEPLVDQLQQRAGLTFAVEG</sequence>
<evidence type="ECO:0000313" key="3">
    <source>
        <dbReference type="EMBL" id="MFC4292787.1"/>
    </source>
</evidence>
<evidence type="ECO:0000256" key="1">
    <source>
        <dbReference type="SAM" id="MobiDB-lite"/>
    </source>
</evidence>
<evidence type="ECO:0000313" key="4">
    <source>
        <dbReference type="Proteomes" id="UP001595887"/>
    </source>
</evidence>
<dbReference type="RefSeq" id="WP_381423763.1">
    <property type="nucleotide sequence ID" value="NZ_JBHSDH010000013.1"/>
</dbReference>
<dbReference type="EMBL" id="JBHSDH010000013">
    <property type="protein sequence ID" value="MFC4292787.1"/>
    <property type="molecule type" value="Genomic_DNA"/>
</dbReference>
<gene>
    <name evidence="3" type="ORF">ACFOWX_10220</name>
</gene>
<accession>A0ABV8RH63</accession>